<dbReference type="AlphaFoldDB" id="E3DQN1"/>
<keyword evidence="6" id="KW-1185">Reference proteome</keyword>
<dbReference type="InterPro" id="IPR051465">
    <property type="entry name" value="Cell_Envelope_Struct_Comp"/>
</dbReference>
<accession>E3DQN1</accession>
<name>E3DQN1_HALPG</name>
<dbReference type="OrthoDB" id="2112962at2"/>
<keyword evidence="1" id="KW-0677">Repeat</keyword>
<dbReference type="HOGENOM" id="CLU_418434_0_0_9"/>
<evidence type="ECO:0000259" key="4">
    <source>
        <dbReference type="PROSITE" id="PS51272"/>
    </source>
</evidence>
<dbReference type="eggNOG" id="COG4372">
    <property type="taxonomic scope" value="Bacteria"/>
</dbReference>
<evidence type="ECO:0000313" key="5">
    <source>
        <dbReference type="EMBL" id="ADO77942.1"/>
    </source>
</evidence>
<dbReference type="InterPro" id="IPR001119">
    <property type="entry name" value="SLH_dom"/>
</dbReference>
<dbReference type="STRING" id="572479.Hprae_1817"/>
<dbReference type="RefSeq" id="WP_014553959.1">
    <property type="nucleotide sequence ID" value="NC_017455.1"/>
</dbReference>
<keyword evidence="3" id="KW-0732">Signal</keyword>
<dbReference type="PATRIC" id="fig|572479.3.peg.1850"/>
<feature type="signal peptide" evidence="3">
    <location>
        <begin position="1"/>
        <end position="22"/>
    </location>
</feature>
<evidence type="ECO:0000256" key="1">
    <source>
        <dbReference type="ARBA" id="ARBA00022737"/>
    </source>
</evidence>
<dbReference type="SUPFAM" id="SSF56935">
    <property type="entry name" value="Porins"/>
    <property type="match status" value="1"/>
</dbReference>
<sequence length="655" mass="72849">MKKYIITIALMLVVALAMPAFGASFSDVPASHWSYNAINKLVAAGIVEGYPDGEYKGDESMTRYEMAVMVSRALDNIVDEMDAMGQGLTNGQAEDVTAIVKSLMEKNTNESLSDAQAEEVADIVDALTFELRAELKVLGADVEALGKDVDELAAKVDAMDVPEDNIEFTMDVKTLAETANYGDNEKEERAVLEMLADGDAIDEDFWTDPDEFPAEERFWQEYDFNIAGELNGAEFNLAVDTITNAFMDERNVMNYTEKDQSDFKMDTALLEVSFDNTNFRIGDIEDYYPENYFLDEDFEGVEVTTSMYNTDFKAFAGGNDEDNKNNAGNDDMADEKYFGLTAHRDTELGTLSAKVYQARSVVDGLAAKGKREGAADTPYDNTLIALGLENQISEALNLGGEIVYGEYEDDKGNDDDDMFAKLNADYIFTDNFKSYALIEYAGEDFVAARNDLEEDFGDYTKVELGGDYQLNENNKINGFVMFAEAGDRWENVYDKDASATIQGKQLKADDKMVINLGLDNNYGKYTNRAFVEYADGDGFEKDNEYTLIGLGTEYAYSETMTMGANLNYKDIERVNADYKDYIYLTGFVDKKLRDNISWRTEAMVIDGSASWEDNPFTDIDSDIDGGKNSIPENNTTGSEEDGTGYAITTALTVSF</sequence>
<evidence type="ECO:0000256" key="3">
    <source>
        <dbReference type="SAM" id="SignalP"/>
    </source>
</evidence>
<dbReference type="Proteomes" id="UP000006866">
    <property type="component" value="Chromosome"/>
</dbReference>
<dbReference type="EMBL" id="CP002175">
    <property type="protein sequence ID" value="ADO77942.1"/>
    <property type="molecule type" value="Genomic_DNA"/>
</dbReference>
<reference evidence="6" key="1">
    <citation type="submission" date="2010-10" db="EMBL/GenBank/DDBJ databases">
        <title>The complete genome of Halanaerobium praevalens DSM 2228.</title>
        <authorList>
            <consortium name="US DOE Joint Genome Institute (JGI-PGF)"/>
            <person name="Lucas S."/>
            <person name="Copeland A."/>
            <person name="Lapidus A."/>
            <person name="Glavina del Rio T."/>
            <person name="Dalin E."/>
            <person name="Tice H."/>
            <person name="Bruce D."/>
            <person name="Goodwin L."/>
            <person name="Pitluck S."/>
            <person name="Kyrpides N."/>
            <person name="Mavromatis K."/>
            <person name="Ivanova N."/>
            <person name="Ovchinnikova G."/>
            <person name="Chertkov O."/>
            <person name="Detter J.C."/>
            <person name="Han C."/>
            <person name="Larimer F."/>
            <person name="Land M."/>
            <person name="Hauser L."/>
            <person name="Markowitz V."/>
            <person name="Cheng J.-F."/>
            <person name="Hugenholtz P."/>
            <person name="Woyke T."/>
            <person name="Wu D."/>
            <person name="Tindall B."/>
            <person name="Pomrenke H.G."/>
            <person name="Brambilla E."/>
            <person name="Klenk H.-P."/>
            <person name="Eisen J.A."/>
        </authorList>
    </citation>
    <scope>NUCLEOTIDE SEQUENCE [LARGE SCALE GENOMIC DNA]</scope>
    <source>
        <strain evidence="6">ATCC 33744 / DSM 2228 / GSL</strain>
    </source>
</reference>
<evidence type="ECO:0000256" key="2">
    <source>
        <dbReference type="SAM" id="MobiDB-lite"/>
    </source>
</evidence>
<dbReference type="KEGG" id="hpk:Hprae_1817"/>
<feature type="chain" id="PRO_5003168531" evidence="3">
    <location>
        <begin position="23"/>
        <end position="655"/>
    </location>
</feature>
<evidence type="ECO:0000313" key="6">
    <source>
        <dbReference type="Proteomes" id="UP000006866"/>
    </source>
</evidence>
<reference evidence="5 6" key="2">
    <citation type="journal article" date="2011" name="Stand. Genomic Sci.">
        <title>Complete genome sequence of the extremely halophilic Halanaerobium praevalens type strain (GSL).</title>
        <authorList>
            <person name="Ivanova N."/>
            <person name="Sikorski J."/>
            <person name="Chertkov O."/>
            <person name="Nolan M."/>
            <person name="Lucas S."/>
            <person name="Hammon N."/>
            <person name="Deshpande S."/>
            <person name="Cheng J.F."/>
            <person name="Tapia R."/>
            <person name="Han C."/>
            <person name="Goodwin L."/>
            <person name="Pitluck S."/>
            <person name="Huntemann M."/>
            <person name="Liolios K."/>
            <person name="Pagani I."/>
            <person name="Mavromatis K."/>
            <person name="Ovchinikova G."/>
            <person name="Pati A."/>
            <person name="Chen A."/>
            <person name="Palaniappan K."/>
            <person name="Land M."/>
            <person name="Hauser L."/>
            <person name="Brambilla E.M."/>
            <person name="Kannan K.P."/>
            <person name="Rohde M."/>
            <person name="Tindall B.J."/>
            <person name="Goker M."/>
            <person name="Detter J.C."/>
            <person name="Woyke T."/>
            <person name="Bristow J."/>
            <person name="Eisen J.A."/>
            <person name="Markowitz V."/>
            <person name="Hugenholtz P."/>
            <person name="Kyrpides N.C."/>
            <person name="Klenk H.P."/>
            <person name="Lapidus A."/>
        </authorList>
    </citation>
    <scope>NUCLEOTIDE SEQUENCE [LARGE SCALE GENOMIC DNA]</scope>
    <source>
        <strain evidence="6">ATCC 33744 / DSM 2228 / GSL</strain>
    </source>
</reference>
<gene>
    <name evidence="5" type="ordered locus">Hprae_1817</name>
</gene>
<dbReference type="Pfam" id="PF00395">
    <property type="entry name" value="SLH"/>
    <property type="match status" value="1"/>
</dbReference>
<feature type="domain" description="SLH" evidence="4">
    <location>
        <begin position="21"/>
        <end position="84"/>
    </location>
</feature>
<dbReference type="PANTHER" id="PTHR43308">
    <property type="entry name" value="OUTER MEMBRANE PROTEIN ALPHA-RELATED"/>
    <property type="match status" value="1"/>
</dbReference>
<dbReference type="PANTHER" id="PTHR43308:SF1">
    <property type="entry name" value="OUTER MEMBRANE PROTEIN ALPHA"/>
    <property type="match status" value="1"/>
</dbReference>
<organism evidence="5 6">
    <name type="scientific">Halanaerobium praevalens (strain ATCC 33744 / DSM 2228 / GSL)</name>
    <dbReference type="NCBI Taxonomy" id="572479"/>
    <lineage>
        <taxon>Bacteria</taxon>
        <taxon>Bacillati</taxon>
        <taxon>Bacillota</taxon>
        <taxon>Clostridia</taxon>
        <taxon>Halanaerobiales</taxon>
        <taxon>Halanaerobiaceae</taxon>
        <taxon>Halanaerobium</taxon>
    </lineage>
</organism>
<dbReference type="PROSITE" id="PS51272">
    <property type="entry name" value="SLH"/>
    <property type="match status" value="1"/>
</dbReference>
<feature type="region of interest" description="Disordered" evidence="2">
    <location>
        <begin position="620"/>
        <end position="642"/>
    </location>
</feature>
<proteinExistence type="predicted"/>
<protein>
    <submittedName>
        <fullName evidence="5">S-layer domain-containing protein</fullName>
    </submittedName>
</protein>